<feature type="signal peptide" evidence="1">
    <location>
        <begin position="1"/>
        <end position="29"/>
    </location>
</feature>
<dbReference type="InterPro" id="IPR051344">
    <property type="entry name" value="Vgb"/>
</dbReference>
<dbReference type="EMBL" id="JACJQL010000010">
    <property type="protein sequence ID" value="MBD2251551.1"/>
    <property type="molecule type" value="Genomic_DNA"/>
</dbReference>
<gene>
    <name evidence="2" type="ORF">H6G14_09550</name>
</gene>
<dbReference type="Gene3D" id="2.120.10.30">
    <property type="entry name" value="TolB, C-terminal domain"/>
    <property type="match status" value="1"/>
</dbReference>
<proteinExistence type="predicted"/>
<dbReference type="RefSeq" id="WP_190567164.1">
    <property type="nucleotide sequence ID" value="NZ_JACJQL010000010.1"/>
</dbReference>
<dbReference type="PANTHER" id="PTHR40274">
    <property type="entry name" value="VIRGINIAMYCIN B LYASE"/>
    <property type="match status" value="1"/>
</dbReference>
<sequence>MNNNIFGLSFSIVFGAASAFCLGTLPANANLLISNTTGNNVVLFDKQNGQFLKDFITSGSGGLISPDDLNFGQDGNLYVSSGNNPSNSAILRYDGKTGKFIDVFASGGGLSRPYGATFGPDGFLYVSSFLTDQILRYNGTTGQFIDVFAAGNGLSGGLNGPNDLLFAPDGSLYVTTQGSIAVDNEATFPGLPSQVLRFDLATKTSTVFIDQPTPSPDSFGFVSFLGLALGPDGNLFVSDFANDIRHYNLQTGELINILSTNYTGTVPSNNFIGNLAFGANNTLYTVGFDFTQNNKGAILRYNGATGAPFPSQGNSNAIFVPTTDKLSRPIGIAFVDQNLAPVPEASTSIGLLSLGVLFSISWLKREQVKRNT</sequence>
<keyword evidence="3" id="KW-1185">Reference proteome</keyword>
<feature type="chain" id="PRO_5047054974" evidence="1">
    <location>
        <begin position="30"/>
        <end position="372"/>
    </location>
</feature>
<dbReference type="Proteomes" id="UP000621307">
    <property type="component" value="Unassembled WGS sequence"/>
</dbReference>
<comment type="caution">
    <text evidence="2">The sequence shown here is derived from an EMBL/GenBank/DDBJ whole genome shotgun (WGS) entry which is preliminary data.</text>
</comment>
<reference evidence="2 3" key="1">
    <citation type="journal article" date="2020" name="ISME J.">
        <title>Comparative genomics reveals insights into cyanobacterial evolution and habitat adaptation.</title>
        <authorList>
            <person name="Chen M.Y."/>
            <person name="Teng W.K."/>
            <person name="Zhao L."/>
            <person name="Hu C.X."/>
            <person name="Zhou Y.K."/>
            <person name="Han B.P."/>
            <person name="Song L.R."/>
            <person name="Shu W.S."/>
        </authorList>
    </citation>
    <scope>NUCLEOTIDE SEQUENCE [LARGE SCALE GENOMIC DNA]</scope>
    <source>
        <strain evidence="2 3">FACHB-3921</strain>
    </source>
</reference>
<dbReference type="SUPFAM" id="SSF75011">
    <property type="entry name" value="3-carboxy-cis,cis-mucoante lactonizing enzyme"/>
    <property type="match status" value="1"/>
</dbReference>
<evidence type="ECO:0000313" key="3">
    <source>
        <dbReference type="Proteomes" id="UP000621307"/>
    </source>
</evidence>
<evidence type="ECO:0000256" key="1">
    <source>
        <dbReference type="SAM" id="SignalP"/>
    </source>
</evidence>
<dbReference type="InterPro" id="IPR011042">
    <property type="entry name" value="6-blade_b-propeller_TolB-like"/>
</dbReference>
<dbReference type="PANTHER" id="PTHR40274:SF3">
    <property type="entry name" value="VIRGINIAMYCIN B LYASE"/>
    <property type="match status" value="1"/>
</dbReference>
<protein>
    <submittedName>
        <fullName evidence="2">PEP-CTERM sorting domain-containing protein</fullName>
    </submittedName>
</protein>
<organism evidence="2 3">
    <name type="scientific">Nostoc parmelioides FACHB-3921</name>
    <dbReference type="NCBI Taxonomy" id="2692909"/>
    <lineage>
        <taxon>Bacteria</taxon>
        <taxon>Bacillati</taxon>
        <taxon>Cyanobacteriota</taxon>
        <taxon>Cyanophyceae</taxon>
        <taxon>Nostocales</taxon>
        <taxon>Nostocaceae</taxon>
        <taxon>Nostoc</taxon>
    </lineage>
</organism>
<accession>A0ABR8BCK1</accession>
<keyword evidence="1" id="KW-0732">Signal</keyword>
<name>A0ABR8BCK1_9NOSO</name>
<evidence type="ECO:0000313" key="2">
    <source>
        <dbReference type="EMBL" id="MBD2251551.1"/>
    </source>
</evidence>